<dbReference type="RefSeq" id="WP_138535009.1">
    <property type="nucleotide sequence ID" value="NZ_VANR01000002.1"/>
</dbReference>
<keyword evidence="2" id="KW-1185">Reference proteome</keyword>
<dbReference type="PROSITE" id="PS51257">
    <property type="entry name" value="PROKAR_LIPOPROTEIN"/>
    <property type="match status" value="1"/>
</dbReference>
<dbReference type="AlphaFoldDB" id="A0A5S3N7I6"/>
<proteinExistence type="predicted"/>
<dbReference type="EMBL" id="VANR01000002">
    <property type="protein sequence ID" value="TMM31281.1"/>
    <property type="molecule type" value="Genomic_DNA"/>
</dbReference>
<dbReference type="Pfam" id="PF20113">
    <property type="entry name" value="DUF6503"/>
    <property type="match status" value="1"/>
</dbReference>
<gene>
    <name evidence="1" type="ORF">FDT66_04735</name>
</gene>
<protein>
    <submittedName>
        <fullName evidence="1">Deoxyribose-phosphate aldolase</fullName>
    </submittedName>
</protein>
<reference evidence="1 2" key="1">
    <citation type="submission" date="2019-05" db="EMBL/GenBank/DDBJ databases">
        <title>Polaribacter aestuariivivens sp. nov., isolated from a tidal flat.</title>
        <authorList>
            <person name="Yoon J.-H."/>
        </authorList>
    </citation>
    <scope>NUCLEOTIDE SEQUENCE [LARGE SCALE GENOMIC DNA]</scope>
    <source>
        <strain evidence="1 2">DBTF-3</strain>
    </source>
</reference>
<evidence type="ECO:0000313" key="1">
    <source>
        <dbReference type="EMBL" id="TMM31281.1"/>
    </source>
</evidence>
<dbReference type="Proteomes" id="UP000307140">
    <property type="component" value="Unassembled WGS sequence"/>
</dbReference>
<dbReference type="OrthoDB" id="982433at2"/>
<accession>A0A5S3N7I6</accession>
<sequence>MRYLPIAILFLIIACKPAKKELTAQQIIDKTIKYSGADKVANSEISFTFRGINYAAVRNDGSFKLFRNYKTDSTTVDEVLTNIGYEKYVNAQSVQVSDTMISKYSNSINSVHYFSVLPFGLNDKAVRKKLLKPSTVNGKGYHKIEITFTEDGGGEDFEDVFIYWIGKDDFLIDYLAYAYHTNGGGKRFRVLKEQCVKNGIRFVDYHNYKPLNKNIKLINIDKAFEENQLEKVSEIVLKDINVTILK</sequence>
<name>A0A5S3N7I6_9FLAO</name>
<dbReference type="InterPro" id="IPR045444">
    <property type="entry name" value="DUF6503"/>
</dbReference>
<comment type="caution">
    <text evidence="1">The sequence shown here is derived from an EMBL/GenBank/DDBJ whole genome shotgun (WGS) entry which is preliminary data.</text>
</comment>
<evidence type="ECO:0000313" key="2">
    <source>
        <dbReference type="Proteomes" id="UP000307140"/>
    </source>
</evidence>
<organism evidence="1 2">
    <name type="scientific">Polaribacter aestuariivivens</name>
    <dbReference type="NCBI Taxonomy" id="2304626"/>
    <lineage>
        <taxon>Bacteria</taxon>
        <taxon>Pseudomonadati</taxon>
        <taxon>Bacteroidota</taxon>
        <taxon>Flavobacteriia</taxon>
        <taxon>Flavobacteriales</taxon>
        <taxon>Flavobacteriaceae</taxon>
    </lineage>
</organism>